<organism evidence="2 3">
    <name type="scientific">Ataeniobius toweri</name>
    <dbReference type="NCBI Taxonomy" id="208326"/>
    <lineage>
        <taxon>Eukaryota</taxon>
        <taxon>Metazoa</taxon>
        <taxon>Chordata</taxon>
        <taxon>Craniata</taxon>
        <taxon>Vertebrata</taxon>
        <taxon>Euteleostomi</taxon>
        <taxon>Actinopterygii</taxon>
        <taxon>Neopterygii</taxon>
        <taxon>Teleostei</taxon>
        <taxon>Neoteleostei</taxon>
        <taxon>Acanthomorphata</taxon>
        <taxon>Ovalentaria</taxon>
        <taxon>Atherinomorphae</taxon>
        <taxon>Cyprinodontiformes</taxon>
        <taxon>Goodeidae</taxon>
        <taxon>Ataeniobius</taxon>
    </lineage>
</organism>
<dbReference type="EMBL" id="JAHUTI010001746">
    <property type="protein sequence ID" value="MED6233078.1"/>
    <property type="molecule type" value="Genomic_DNA"/>
</dbReference>
<evidence type="ECO:0000313" key="3">
    <source>
        <dbReference type="Proteomes" id="UP001345963"/>
    </source>
</evidence>
<feature type="signal peptide" evidence="1">
    <location>
        <begin position="1"/>
        <end position="32"/>
    </location>
</feature>
<dbReference type="Proteomes" id="UP001345963">
    <property type="component" value="Unassembled WGS sequence"/>
</dbReference>
<accession>A0ABU7A5D9</accession>
<evidence type="ECO:0000256" key="1">
    <source>
        <dbReference type="SAM" id="SignalP"/>
    </source>
</evidence>
<keyword evidence="3" id="KW-1185">Reference proteome</keyword>
<feature type="chain" id="PRO_5046316276" evidence="1">
    <location>
        <begin position="33"/>
        <end position="69"/>
    </location>
</feature>
<sequence length="69" mass="7698">MDGLRGAAAAALSAGFLFKRLLLVCLLSEVVYDSIFVKVDSSEPKAWQAVENTYKNFNHQPTQNIHIEM</sequence>
<evidence type="ECO:0000313" key="2">
    <source>
        <dbReference type="EMBL" id="MED6233078.1"/>
    </source>
</evidence>
<proteinExistence type="predicted"/>
<keyword evidence="1" id="KW-0732">Signal</keyword>
<reference evidence="2 3" key="1">
    <citation type="submission" date="2021-07" db="EMBL/GenBank/DDBJ databases">
        <authorList>
            <person name="Palmer J.M."/>
        </authorList>
    </citation>
    <scope>NUCLEOTIDE SEQUENCE [LARGE SCALE GENOMIC DNA]</scope>
    <source>
        <strain evidence="2 3">AT_MEX2019</strain>
        <tissue evidence="2">Muscle</tissue>
    </source>
</reference>
<name>A0ABU7A5D9_9TELE</name>
<gene>
    <name evidence="2" type="ORF">ATANTOWER_006598</name>
</gene>
<comment type="caution">
    <text evidence="2">The sequence shown here is derived from an EMBL/GenBank/DDBJ whole genome shotgun (WGS) entry which is preliminary data.</text>
</comment>
<protein>
    <submittedName>
        <fullName evidence="2">Uncharacterized protein</fullName>
    </submittedName>
</protein>